<dbReference type="Gene3D" id="3.30.70.270">
    <property type="match status" value="1"/>
</dbReference>
<dbReference type="Pfam" id="PF00078">
    <property type="entry name" value="RVT_1"/>
    <property type="match status" value="1"/>
</dbReference>
<dbReference type="InterPro" id="IPR000477">
    <property type="entry name" value="RT_dom"/>
</dbReference>
<keyword evidence="2" id="KW-0695">RNA-directed DNA polymerase</keyword>
<dbReference type="GO" id="GO:0003964">
    <property type="term" value="F:RNA-directed DNA polymerase activity"/>
    <property type="evidence" value="ECO:0007669"/>
    <property type="project" value="UniProtKB-KW"/>
</dbReference>
<comment type="caution">
    <text evidence="2">The sequence shown here is derived from an EMBL/GenBank/DDBJ whole genome shotgun (WGS) entry which is preliminary data.</text>
</comment>
<dbReference type="OrthoDB" id="2205812at2759"/>
<evidence type="ECO:0000313" key="3">
    <source>
        <dbReference type="Proteomes" id="UP000187429"/>
    </source>
</evidence>
<protein>
    <submittedName>
        <fullName evidence="2">LINE-1 reverse transcriptase-like protein</fullName>
    </submittedName>
</protein>
<dbReference type="Proteomes" id="UP000187429">
    <property type="component" value="Unassembled WGS sequence"/>
</dbReference>
<dbReference type="SUPFAM" id="SSF56672">
    <property type="entry name" value="DNA/RNA polymerases"/>
    <property type="match status" value="1"/>
</dbReference>
<dbReference type="InterPro" id="IPR043128">
    <property type="entry name" value="Rev_trsase/Diguanyl_cyclase"/>
</dbReference>
<organism evidence="2 3">
    <name type="scientific">Smittium culicis</name>
    <dbReference type="NCBI Taxonomy" id="133412"/>
    <lineage>
        <taxon>Eukaryota</taxon>
        <taxon>Fungi</taxon>
        <taxon>Fungi incertae sedis</taxon>
        <taxon>Zoopagomycota</taxon>
        <taxon>Kickxellomycotina</taxon>
        <taxon>Harpellomycetes</taxon>
        <taxon>Harpellales</taxon>
        <taxon>Legeriomycetaceae</taxon>
        <taxon>Smittium</taxon>
    </lineage>
</organism>
<accession>A0A1R1YPA2</accession>
<proteinExistence type="predicted"/>
<feature type="domain" description="Reverse transcriptase" evidence="1">
    <location>
        <begin position="86"/>
        <end position="327"/>
    </location>
</feature>
<name>A0A1R1YPA2_9FUNG</name>
<evidence type="ECO:0000259" key="1">
    <source>
        <dbReference type="PROSITE" id="PS50878"/>
    </source>
</evidence>
<sequence length="327" mass="36823">GDLAKDTTGNSRSASKWRELLSGDQDYFPECDDPIKWSEITKALNYTPNNKAPGVDGVPSEIWKIVMSEKSPTSDLAKIIHKIIKIMYDSGEIPSCMTTRIIFPVPKKNDKKDPDNYRGISLIPTIIKLLAKIVASKLATMDLKYSLIAKEQAGFRNFEECVAQATSLYEIAKRRKIKNLQTWICFFKYSKAYDRVPHMTLIHKLQSIGIIGKLLNEINGMLYDPKIAVRIGDDISWPFEYHCGVHQGCPASPVFFENFMNDIFSDVLRVDVPVLPNRIHGQLFADDTMVLAESAENLQTSLDAIRAWSDAWKISVNASKCAIMAID</sequence>
<dbReference type="EMBL" id="LSSM01000493">
    <property type="protein sequence ID" value="OMJ28731.1"/>
    <property type="molecule type" value="Genomic_DNA"/>
</dbReference>
<keyword evidence="3" id="KW-1185">Reference proteome</keyword>
<keyword evidence="2" id="KW-0548">Nucleotidyltransferase</keyword>
<dbReference type="AlphaFoldDB" id="A0A1R1YPA2"/>
<dbReference type="PROSITE" id="PS50878">
    <property type="entry name" value="RT_POL"/>
    <property type="match status" value="1"/>
</dbReference>
<evidence type="ECO:0000313" key="2">
    <source>
        <dbReference type="EMBL" id="OMJ28731.1"/>
    </source>
</evidence>
<keyword evidence="2" id="KW-0808">Transferase</keyword>
<reference evidence="3" key="1">
    <citation type="submission" date="2017-01" db="EMBL/GenBank/DDBJ databases">
        <authorList>
            <person name="Wang Y."/>
            <person name="White M."/>
            <person name="Kvist S."/>
            <person name="Moncalvo J.-M."/>
        </authorList>
    </citation>
    <scope>NUCLEOTIDE SEQUENCE [LARGE SCALE GENOMIC DNA]</scope>
    <source>
        <strain evidence="3">ID-206-W2</strain>
    </source>
</reference>
<dbReference type="InterPro" id="IPR043502">
    <property type="entry name" value="DNA/RNA_pol_sf"/>
</dbReference>
<gene>
    <name evidence="2" type="ORF">AYI69_g1786</name>
</gene>
<dbReference type="PANTHER" id="PTHR19446">
    <property type="entry name" value="REVERSE TRANSCRIPTASES"/>
    <property type="match status" value="1"/>
</dbReference>
<feature type="non-terminal residue" evidence="2">
    <location>
        <position position="1"/>
    </location>
</feature>
<dbReference type="CDD" id="cd01650">
    <property type="entry name" value="RT_nLTR_like"/>
    <property type="match status" value="1"/>
</dbReference>